<gene>
    <name evidence="3" type="ORF">MNBD_GAMMA23-1309</name>
</gene>
<proteinExistence type="inferred from homology"/>
<protein>
    <submittedName>
        <fullName evidence="3">Thioesterase in siderophore biosynthesis gene cluster</fullName>
    </submittedName>
</protein>
<dbReference type="Gene3D" id="3.40.50.1820">
    <property type="entry name" value="alpha/beta hydrolase"/>
    <property type="match status" value="1"/>
</dbReference>
<dbReference type="PANTHER" id="PTHR11487">
    <property type="entry name" value="THIOESTERASE"/>
    <property type="match status" value="1"/>
</dbReference>
<feature type="domain" description="Thioesterase" evidence="2">
    <location>
        <begin position="22"/>
        <end position="243"/>
    </location>
</feature>
<dbReference type="InterPro" id="IPR001031">
    <property type="entry name" value="Thioesterase"/>
</dbReference>
<accession>A0A3B1A5A2</accession>
<evidence type="ECO:0000259" key="2">
    <source>
        <dbReference type="Pfam" id="PF00975"/>
    </source>
</evidence>
<dbReference type="InterPro" id="IPR012223">
    <property type="entry name" value="TEII"/>
</dbReference>
<sequence>MMLFNNNPWIKQPVPNPDASTRLFCFSYAGGSASVFRQWPDYLSKDIEMCAVQLPGREGRFAEKPFMKLSDLIDALVKELIPYLDRPFTFYGHSMGTLIAFELARKLRRLGRQGPEHIFVSGRCAPQVEDPEVPLHQLPDKEFIEGLRRYNGTPEAVFNDKDIMELLVPLIRADFTVCETYNYYHEEPLDCPISAFAGEDEISSKFLDDWKEQTRHDFDTGIFPGDHFFINTHQKQFVGAISDRIENGRIYETYIEV</sequence>
<organism evidence="3">
    <name type="scientific">hydrothermal vent metagenome</name>
    <dbReference type="NCBI Taxonomy" id="652676"/>
    <lineage>
        <taxon>unclassified sequences</taxon>
        <taxon>metagenomes</taxon>
        <taxon>ecological metagenomes</taxon>
    </lineage>
</organism>
<dbReference type="SUPFAM" id="SSF53474">
    <property type="entry name" value="alpha/beta-Hydrolases"/>
    <property type="match status" value="1"/>
</dbReference>
<dbReference type="PANTHER" id="PTHR11487:SF0">
    <property type="entry name" value="S-ACYL FATTY ACID SYNTHASE THIOESTERASE, MEDIUM CHAIN"/>
    <property type="match status" value="1"/>
</dbReference>
<dbReference type="GO" id="GO:0008610">
    <property type="term" value="P:lipid biosynthetic process"/>
    <property type="evidence" value="ECO:0007669"/>
    <property type="project" value="TreeGrafter"/>
</dbReference>
<reference evidence="3" key="1">
    <citation type="submission" date="2018-06" db="EMBL/GenBank/DDBJ databases">
        <authorList>
            <person name="Zhirakovskaya E."/>
        </authorList>
    </citation>
    <scope>NUCLEOTIDE SEQUENCE</scope>
</reference>
<dbReference type="EMBL" id="UOFT01000054">
    <property type="protein sequence ID" value="VAW96730.1"/>
    <property type="molecule type" value="Genomic_DNA"/>
</dbReference>
<dbReference type="Pfam" id="PF00975">
    <property type="entry name" value="Thioesterase"/>
    <property type="match status" value="1"/>
</dbReference>
<dbReference type="AlphaFoldDB" id="A0A3B1A5A2"/>
<evidence type="ECO:0000256" key="1">
    <source>
        <dbReference type="ARBA" id="ARBA00007169"/>
    </source>
</evidence>
<dbReference type="InterPro" id="IPR029058">
    <property type="entry name" value="AB_hydrolase_fold"/>
</dbReference>
<name>A0A3B1A5A2_9ZZZZ</name>
<comment type="similarity">
    <text evidence="1">Belongs to the thioesterase family.</text>
</comment>
<evidence type="ECO:0000313" key="3">
    <source>
        <dbReference type="EMBL" id="VAW96730.1"/>
    </source>
</evidence>